<feature type="compositionally biased region" description="Low complexity" evidence="9">
    <location>
        <begin position="766"/>
        <end position="789"/>
    </location>
</feature>
<evidence type="ECO:0000256" key="4">
    <source>
        <dbReference type="ARBA" id="ARBA00022824"/>
    </source>
</evidence>
<feature type="non-terminal residue" evidence="12">
    <location>
        <position position="1"/>
    </location>
</feature>
<keyword evidence="2" id="KW-0813">Transport</keyword>
<accession>A0A9W4WXI4</accession>
<organism evidence="12 13">
    <name type="scientific">Funneliformis geosporum</name>
    <dbReference type="NCBI Taxonomy" id="1117311"/>
    <lineage>
        <taxon>Eukaryota</taxon>
        <taxon>Fungi</taxon>
        <taxon>Fungi incertae sedis</taxon>
        <taxon>Mucoromycota</taxon>
        <taxon>Glomeromycotina</taxon>
        <taxon>Glomeromycetes</taxon>
        <taxon>Glomerales</taxon>
        <taxon>Glomeraceae</taxon>
        <taxon>Funneliformis</taxon>
    </lineage>
</organism>
<name>A0A9W4WXI4_9GLOM</name>
<evidence type="ECO:0000256" key="3">
    <source>
        <dbReference type="ARBA" id="ARBA00022692"/>
    </source>
</evidence>
<keyword evidence="3 10" id="KW-0812">Transmembrane</keyword>
<gene>
    <name evidence="12" type="ORF">FWILDA_LOCUS12620</name>
</gene>
<evidence type="ECO:0000256" key="10">
    <source>
        <dbReference type="SAM" id="Phobius"/>
    </source>
</evidence>
<evidence type="ECO:0000313" key="12">
    <source>
        <dbReference type="EMBL" id="CAI2186525.1"/>
    </source>
</evidence>
<evidence type="ECO:0000256" key="8">
    <source>
        <dbReference type="ARBA" id="ARBA00023136"/>
    </source>
</evidence>
<evidence type="ECO:0000256" key="2">
    <source>
        <dbReference type="ARBA" id="ARBA00022448"/>
    </source>
</evidence>
<dbReference type="InterPro" id="IPR058801">
    <property type="entry name" value="PDZD8_N"/>
</dbReference>
<dbReference type="GO" id="GO:0008289">
    <property type="term" value="F:lipid binding"/>
    <property type="evidence" value="ECO:0007669"/>
    <property type="project" value="UniProtKB-KW"/>
</dbReference>
<keyword evidence="4" id="KW-0256">Endoplasmic reticulum</keyword>
<keyword evidence="8 10" id="KW-0472">Membrane</keyword>
<feature type="compositionally biased region" description="Basic and acidic residues" evidence="9">
    <location>
        <begin position="509"/>
        <end position="522"/>
    </location>
</feature>
<dbReference type="GO" id="GO:0015914">
    <property type="term" value="P:phospholipid transport"/>
    <property type="evidence" value="ECO:0007669"/>
    <property type="project" value="TreeGrafter"/>
</dbReference>
<feature type="region of interest" description="Disordered" evidence="9">
    <location>
        <begin position="677"/>
        <end position="720"/>
    </location>
</feature>
<dbReference type="Proteomes" id="UP001153678">
    <property type="component" value="Unassembled WGS sequence"/>
</dbReference>
<comment type="caution">
    <text evidence="12">The sequence shown here is derived from an EMBL/GenBank/DDBJ whole genome shotgun (WGS) entry which is preliminary data.</text>
</comment>
<dbReference type="OrthoDB" id="26740at2759"/>
<dbReference type="PROSITE" id="PS51847">
    <property type="entry name" value="SMP"/>
    <property type="match status" value="1"/>
</dbReference>
<dbReference type="SUPFAM" id="SSF50729">
    <property type="entry name" value="PH domain-like"/>
    <property type="match status" value="1"/>
</dbReference>
<evidence type="ECO:0000256" key="9">
    <source>
        <dbReference type="SAM" id="MobiDB-lite"/>
    </source>
</evidence>
<dbReference type="EMBL" id="CAMKVN010004178">
    <property type="protein sequence ID" value="CAI2186525.1"/>
    <property type="molecule type" value="Genomic_DNA"/>
</dbReference>
<feature type="compositionally biased region" description="Polar residues" evidence="9">
    <location>
        <begin position="637"/>
        <end position="657"/>
    </location>
</feature>
<feature type="region of interest" description="Disordered" evidence="9">
    <location>
        <begin position="494"/>
        <end position="562"/>
    </location>
</feature>
<keyword evidence="6" id="KW-0445">Lipid transport</keyword>
<dbReference type="AlphaFoldDB" id="A0A9W4WXI4"/>
<feature type="compositionally biased region" description="Low complexity" evidence="9">
    <location>
        <begin position="533"/>
        <end position="547"/>
    </location>
</feature>
<feature type="non-terminal residue" evidence="12">
    <location>
        <position position="870"/>
    </location>
</feature>
<evidence type="ECO:0000256" key="5">
    <source>
        <dbReference type="ARBA" id="ARBA00022989"/>
    </source>
</evidence>
<feature type="region of interest" description="Disordered" evidence="9">
    <location>
        <begin position="601"/>
        <end position="657"/>
    </location>
</feature>
<reference evidence="12" key="1">
    <citation type="submission" date="2022-08" db="EMBL/GenBank/DDBJ databases">
        <authorList>
            <person name="Kallberg Y."/>
            <person name="Tangrot J."/>
            <person name="Rosling A."/>
        </authorList>
    </citation>
    <scope>NUCLEOTIDE SEQUENCE</scope>
    <source>
        <strain evidence="12">Wild A</strain>
    </source>
</reference>
<feature type="region of interest" description="Disordered" evidence="9">
    <location>
        <begin position="764"/>
        <end position="816"/>
    </location>
</feature>
<evidence type="ECO:0000259" key="11">
    <source>
        <dbReference type="PROSITE" id="PS51847"/>
    </source>
</evidence>
<protein>
    <submittedName>
        <fullName evidence="12">5836_t:CDS:1</fullName>
    </submittedName>
</protein>
<feature type="compositionally biased region" description="Pro residues" evidence="9">
    <location>
        <begin position="799"/>
        <end position="811"/>
    </location>
</feature>
<evidence type="ECO:0000313" key="13">
    <source>
        <dbReference type="Proteomes" id="UP001153678"/>
    </source>
</evidence>
<evidence type="ECO:0000256" key="7">
    <source>
        <dbReference type="ARBA" id="ARBA00023121"/>
    </source>
</evidence>
<sequence length="870" mass="96660">MSLGSLALIYVIGGLTFFPLLGVIILVIIFPPWTWKLQKNETIKFDDISPKDLHNLTSINTNSDSHDDSPYHKFGWLRVTREYDLNNSSSGVNTLGNVMKGIASLIDSSNSNKNQIKRTKDAFFAVLKYNTLFVYDSERQLDCKGIIIVSNHDVTIFPEQLPDNEIYTKVNSIRLTKKPSVCAEMAINLENNYTDYYLFCDVGVEKEDWYFALQRSSKLESNASAVINNISQQNVNNNSNGQQINRDKSLFDSFAMNHLLKTLYSNEDHKQTQWLNAIFGRIFLSVYKTQAIKDYFIRKLIRKIKKVKKPGFLSDIQIRSVDVGDGIPYITNPRLVDLSHNGELNVDINLNYTGGFRVEIETEAIIVTRLKTIKVPLVLAVVLRGLQGKMLLRIKSPPSNRLWMGFYEMPKLDLLIEPIVSETQLKFSLIINTIESKIHEMIMDSLVLPNMDDSPFFNSFGMGGIYEDIEKVLTKTEDDEEESVTAEILSTLTKEDLPPSLHSAPGKLESTKSDSTKVEPNKVEATVNMVKPSTTTTTTTSATVTVTKAEPTTENNNTWSSRATRINKRLSAALHESLSEPNLLKNSSRFRSIASVSKSFIKQRTEDDSSTSTTTKETVKESNDENLDNKDSVESLLPSTTNNSTNITAQSSTSAFRRWSQTAVQSVGIRRRTASILHTSGSTNNNNATSNNITSNNASNNSKNDAQSSSNNSTEPIPITITADSSTSKTLIDNFVPISTSPLSTSPSDASILIDTSKSRNASIESLKPLTPKSLSSSSSSSHTTKSVSQNETLKTATPTPPPSPKSPKPPTDIHLSHSLNLSSYSPINNITSYNRELFSENELLQDKEFFSDVASSILNTPVEELNRVL</sequence>
<dbReference type="GO" id="GO:0005789">
    <property type="term" value="C:endoplasmic reticulum membrane"/>
    <property type="evidence" value="ECO:0007669"/>
    <property type="project" value="UniProtKB-SubCell"/>
</dbReference>
<dbReference type="InterPro" id="IPR031468">
    <property type="entry name" value="SMP_LBD"/>
</dbReference>
<dbReference type="PANTHER" id="PTHR13466">
    <property type="entry name" value="TEX2 PROTEIN-RELATED"/>
    <property type="match status" value="1"/>
</dbReference>
<keyword evidence="13" id="KW-1185">Reference proteome</keyword>
<evidence type="ECO:0000256" key="1">
    <source>
        <dbReference type="ARBA" id="ARBA00004586"/>
    </source>
</evidence>
<dbReference type="GO" id="GO:0032865">
    <property type="term" value="C:ERMES complex"/>
    <property type="evidence" value="ECO:0007669"/>
    <property type="project" value="TreeGrafter"/>
</dbReference>
<feature type="compositionally biased region" description="Basic and acidic residues" evidence="9">
    <location>
        <begin position="617"/>
        <end position="633"/>
    </location>
</feature>
<feature type="transmembrane region" description="Helical" evidence="10">
    <location>
        <begin position="7"/>
        <end position="30"/>
    </location>
</feature>
<dbReference type="CDD" id="cd21675">
    <property type="entry name" value="SMP_TEX2"/>
    <property type="match status" value="1"/>
</dbReference>
<feature type="compositionally biased region" description="Low complexity" evidence="9">
    <location>
        <begin position="679"/>
        <end position="713"/>
    </location>
</feature>
<dbReference type="PANTHER" id="PTHR13466:SF19">
    <property type="entry name" value="NUCLEUS-VACUOLE JUNCTION PROTEIN 2"/>
    <property type="match status" value="1"/>
</dbReference>
<comment type="subcellular location">
    <subcellularLocation>
        <location evidence="1">Endoplasmic reticulum membrane</location>
    </subcellularLocation>
</comment>
<feature type="domain" description="SMP-LTD" evidence="11">
    <location>
        <begin position="268"/>
        <end position="457"/>
    </location>
</feature>
<dbReference type="Pfam" id="PF26547">
    <property type="entry name" value="PDZD8_N"/>
    <property type="match status" value="1"/>
</dbReference>
<keyword evidence="7" id="KW-0446">Lipid-binding</keyword>
<feature type="compositionally biased region" description="Polar residues" evidence="9">
    <location>
        <begin position="550"/>
        <end position="562"/>
    </location>
</feature>
<proteinExistence type="predicted"/>
<keyword evidence="5 10" id="KW-1133">Transmembrane helix</keyword>
<evidence type="ECO:0000256" key="6">
    <source>
        <dbReference type="ARBA" id="ARBA00023055"/>
    </source>
</evidence>
<dbReference type="GO" id="GO:1990456">
    <property type="term" value="P:mitochondrion-endoplasmic reticulum membrane tethering"/>
    <property type="evidence" value="ECO:0007669"/>
    <property type="project" value="TreeGrafter"/>
</dbReference>